<evidence type="ECO:0000256" key="8">
    <source>
        <dbReference type="ARBA" id="ARBA00023288"/>
    </source>
</evidence>
<dbReference type="Gene3D" id="3.40.50.300">
    <property type="entry name" value="P-loop containing nucleotide triphosphate hydrolases"/>
    <property type="match status" value="1"/>
</dbReference>
<keyword evidence="8" id="KW-0449">Lipoprotein</keyword>
<name>A0AAV5WJC8_9BILA</name>
<protein>
    <submittedName>
        <fullName evidence="10">Uncharacterized protein</fullName>
    </submittedName>
</protein>
<dbReference type="GO" id="GO:0031683">
    <property type="term" value="F:G-protein beta/gamma-subunit complex binding"/>
    <property type="evidence" value="ECO:0007669"/>
    <property type="project" value="InterPro"/>
</dbReference>
<keyword evidence="4" id="KW-0460">Magnesium</keyword>
<evidence type="ECO:0000256" key="1">
    <source>
        <dbReference type="ARBA" id="ARBA00022707"/>
    </source>
</evidence>
<keyword evidence="11" id="KW-1185">Reference proteome</keyword>
<feature type="non-terminal residue" evidence="10">
    <location>
        <position position="82"/>
    </location>
</feature>
<feature type="binding site" evidence="9">
    <location>
        <begin position="7"/>
        <end position="10"/>
    </location>
    <ligand>
        <name>GTP</name>
        <dbReference type="ChEBI" id="CHEBI:37565"/>
    </ligand>
</feature>
<feature type="binding site" evidence="9">
    <location>
        <position position="65"/>
    </location>
    <ligand>
        <name>GTP</name>
        <dbReference type="ChEBI" id="CHEBI:37565"/>
    </ligand>
</feature>
<keyword evidence="7" id="KW-0807">Transducer</keyword>
<accession>A0AAV5WJC8</accession>
<feature type="non-terminal residue" evidence="10">
    <location>
        <position position="1"/>
    </location>
</feature>
<dbReference type="Proteomes" id="UP001432322">
    <property type="component" value="Unassembled WGS sequence"/>
</dbReference>
<dbReference type="GO" id="GO:0007188">
    <property type="term" value="P:adenylate cyclase-modulating G protein-coupled receptor signaling pathway"/>
    <property type="evidence" value="ECO:0007669"/>
    <property type="project" value="TreeGrafter"/>
</dbReference>
<dbReference type="InterPro" id="IPR027417">
    <property type="entry name" value="P-loop_NTPase"/>
</dbReference>
<reference evidence="10" key="1">
    <citation type="submission" date="2023-10" db="EMBL/GenBank/DDBJ databases">
        <title>Genome assembly of Pristionchus species.</title>
        <authorList>
            <person name="Yoshida K."/>
            <person name="Sommer R.J."/>
        </authorList>
    </citation>
    <scope>NUCLEOTIDE SEQUENCE</scope>
    <source>
        <strain evidence="10">RS5133</strain>
    </source>
</reference>
<gene>
    <name evidence="10" type="ORF">PFISCL1PPCAC_21715</name>
</gene>
<dbReference type="GO" id="GO:0005737">
    <property type="term" value="C:cytoplasm"/>
    <property type="evidence" value="ECO:0007669"/>
    <property type="project" value="TreeGrafter"/>
</dbReference>
<dbReference type="PROSITE" id="PS51882">
    <property type="entry name" value="G_ALPHA"/>
    <property type="match status" value="1"/>
</dbReference>
<proteinExistence type="predicted"/>
<dbReference type="PANTHER" id="PTHR10218:SF362">
    <property type="entry name" value="G PROTEIN ALPHA O SUBUNIT"/>
    <property type="match status" value="1"/>
</dbReference>
<dbReference type="GO" id="GO:0046872">
    <property type="term" value="F:metal ion binding"/>
    <property type="evidence" value="ECO:0007669"/>
    <property type="project" value="UniProtKB-KW"/>
</dbReference>
<evidence type="ECO:0000256" key="5">
    <source>
        <dbReference type="ARBA" id="ARBA00023134"/>
    </source>
</evidence>
<evidence type="ECO:0000256" key="6">
    <source>
        <dbReference type="ARBA" id="ARBA00023139"/>
    </source>
</evidence>
<evidence type="ECO:0000256" key="4">
    <source>
        <dbReference type="ARBA" id="ARBA00022842"/>
    </source>
</evidence>
<evidence type="ECO:0000256" key="3">
    <source>
        <dbReference type="ARBA" id="ARBA00022741"/>
    </source>
</evidence>
<dbReference type="AlphaFoldDB" id="A0AAV5WJC8"/>
<dbReference type="EMBL" id="BTSY01000005">
    <property type="protein sequence ID" value="GMT30418.1"/>
    <property type="molecule type" value="Genomic_DNA"/>
</dbReference>
<evidence type="ECO:0000313" key="11">
    <source>
        <dbReference type="Proteomes" id="UP001432322"/>
    </source>
</evidence>
<evidence type="ECO:0000313" key="10">
    <source>
        <dbReference type="EMBL" id="GMT30418.1"/>
    </source>
</evidence>
<organism evidence="10 11">
    <name type="scientific">Pristionchus fissidentatus</name>
    <dbReference type="NCBI Taxonomy" id="1538716"/>
    <lineage>
        <taxon>Eukaryota</taxon>
        <taxon>Metazoa</taxon>
        <taxon>Ecdysozoa</taxon>
        <taxon>Nematoda</taxon>
        <taxon>Chromadorea</taxon>
        <taxon>Rhabditida</taxon>
        <taxon>Rhabditina</taxon>
        <taxon>Diplogasteromorpha</taxon>
        <taxon>Diplogasteroidea</taxon>
        <taxon>Neodiplogasteridae</taxon>
        <taxon>Pristionchus</taxon>
    </lineage>
</organism>
<keyword evidence="6" id="KW-0564">Palmitate</keyword>
<evidence type="ECO:0000256" key="7">
    <source>
        <dbReference type="ARBA" id="ARBA00023224"/>
    </source>
</evidence>
<keyword evidence="2" id="KW-0479">Metal-binding</keyword>
<evidence type="ECO:0000256" key="9">
    <source>
        <dbReference type="PIRSR" id="PIRSR601019-1"/>
    </source>
</evidence>
<dbReference type="InterPro" id="IPR001019">
    <property type="entry name" value="Gprotein_alpha_su"/>
</dbReference>
<dbReference type="FunFam" id="3.40.50.300:FF:000720">
    <property type="entry name" value="Guanine nucleotide-binding protein G(k) subunit alpha"/>
    <property type="match status" value="1"/>
</dbReference>
<keyword evidence="5 9" id="KW-0342">GTP-binding</keyword>
<dbReference type="PANTHER" id="PTHR10218">
    <property type="entry name" value="GTP-BINDING PROTEIN ALPHA SUBUNIT"/>
    <property type="match status" value="1"/>
</dbReference>
<dbReference type="SUPFAM" id="SSF52540">
    <property type="entry name" value="P-loop containing nucleoside triphosphate hydrolases"/>
    <property type="match status" value="1"/>
</dbReference>
<dbReference type="GO" id="GO:0005834">
    <property type="term" value="C:heterotrimeric G-protein complex"/>
    <property type="evidence" value="ECO:0007669"/>
    <property type="project" value="TreeGrafter"/>
</dbReference>
<keyword evidence="3 9" id="KW-0547">Nucleotide-binding</keyword>
<dbReference type="GO" id="GO:0001664">
    <property type="term" value="F:G protein-coupled receptor binding"/>
    <property type="evidence" value="ECO:0007669"/>
    <property type="project" value="TreeGrafter"/>
</dbReference>
<dbReference type="GO" id="GO:0005525">
    <property type="term" value="F:GTP binding"/>
    <property type="evidence" value="ECO:0007669"/>
    <property type="project" value="UniProtKB-KW"/>
</dbReference>
<evidence type="ECO:0000256" key="2">
    <source>
        <dbReference type="ARBA" id="ARBA00022723"/>
    </source>
</evidence>
<dbReference type="GO" id="GO:0003924">
    <property type="term" value="F:GTPase activity"/>
    <property type="evidence" value="ECO:0007669"/>
    <property type="project" value="InterPro"/>
</dbReference>
<dbReference type="Pfam" id="PF00503">
    <property type="entry name" value="G-alpha"/>
    <property type="match status" value="1"/>
</dbReference>
<comment type="caution">
    <text evidence="10">The sequence shown here is derived from an EMBL/GenBank/DDBJ whole genome shotgun (WGS) entry which is preliminary data.</text>
</comment>
<sequence>SMILFLNKRDLFLEKIKKKPITVLFHHYRGSNDYDECVAFLKKEFEKLADTKMNGKNLYMHETCATDTDQVKLIIESVIDAI</sequence>
<keyword evidence="1" id="KW-0519">Myristate</keyword>